<comment type="caution">
    <text evidence="2">The sequence shown here is derived from an EMBL/GenBank/DDBJ whole genome shotgun (WGS) entry which is preliminary data.</text>
</comment>
<evidence type="ECO:0000256" key="1">
    <source>
        <dbReference type="SAM" id="MobiDB-lite"/>
    </source>
</evidence>
<evidence type="ECO:0000313" key="2">
    <source>
        <dbReference type="EMBL" id="PPQ28947.1"/>
    </source>
</evidence>
<dbReference type="AlphaFoldDB" id="A0A2S6N2X4"/>
<evidence type="ECO:0000313" key="3">
    <source>
        <dbReference type="Proteomes" id="UP000239089"/>
    </source>
</evidence>
<dbReference type="Proteomes" id="UP000239089">
    <property type="component" value="Unassembled WGS sequence"/>
</dbReference>
<proteinExistence type="predicted"/>
<keyword evidence="3" id="KW-1185">Reference proteome</keyword>
<dbReference type="EMBL" id="NHSJ01000100">
    <property type="protein sequence ID" value="PPQ28947.1"/>
    <property type="molecule type" value="Genomic_DNA"/>
</dbReference>
<dbReference type="InterPro" id="IPR006521">
    <property type="entry name" value="Tail_protein_I"/>
</dbReference>
<dbReference type="Pfam" id="PF09684">
    <property type="entry name" value="Tail_P2_I"/>
    <property type="match status" value="1"/>
</dbReference>
<feature type="region of interest" description="Disordered" evidence="1">
    <location>
        <begin position="1"/>
        <end position="21"/>
    </location>
</feature>
<organism evidence="2 3">
    <name type="scientific">Rhodoblastus sphagnicola</name>
    <dbReference type="NCBI Taxonomy" id="333368"/>
    <lineage>
        <taxon>Bacteria</taxon>
        <taxon>Pseudomonadati</taxon>
        <taxon>Pseudomonadota</taxon>
        <taxon>Alphaproteobacteria</taxon>
        <taxon>Hyphomicrobiales</taxon>
        <taxon>Rhodoblastaceae</taxon>
        <taxon>Rhodoblastus</taxon>
    </lineage>
</organism>
<name>A0A2S6N2X4_9HYPH</name>
<protein>
    <submittedName>
        <fullName evidence="2">Uncharacterized protein</fullName>
    </submittedName>
</protein>
<gene>
    <name evidence="2" type="ORF">CCR94_16280</name>
</gene>
<accession>A0A2S6N2X4</accession>
<sequence length="207" mass="22411">MVAEGLMTESMLPPTASPTEHALSSAGARMLALDVQAIRRNRQPMQCSAAFLPLLCWERSLRRFDPADSYFNRARAQNAFVEHELAGTPAMLETEISFDLGYPVTIRDFFEAGLAWPGFEALVTLDPTRDPPDSGSVLTSVMARKNVRDWPALRYQAPAAGNVFGAACAVGGLIQILPDDPNPRALGGAVFGAALWVHGDVQVEPMQ</sequence>
<reference evidence="2 3" key="1">
    <citation type="journal article" date="2018" name="Arch. Microbiol.">
        <title>New insights into the metabolic potential of the phototrophic purple bacterium Rhodopila globiformis DSM 161(T) from its draft genome sequence and evidence for a vanadium-dependent nitrogenase.</title>
        <authorList>
            <person name="Imhoff J.F."/>
            <person name="Rahn T."/>
            <person name="Kunzel S."/>
            <person name="Neulinger S.C."/>
        </authorList>
    </citation>
    <scope>NUCLEOTIDE SEQUENCE [LARGE SCALE GENOMIC DNA]</scope>
    <source>
        <strain evidence="2 3">DSM 16996</strain>
    </source>
</reference>